<dbReference type="Pfam" id="PF05804">
    <property type="entry name" value="KAP"/>
    <property type="match status" value="2"/>
</dbReference>
<dbReference type="Proteomes" id="UP001626550">
    <property type="component" value="Unassembled WGS sequence"/>
</dbReference>
<dbReference type="InterPro" id="IPR011989">
    <property type="entry name" value="ARM-like"/>
</dbReference>
<dbReference type="PANTHER" id="PTHR15605">
    <property type="entry name" value="KINESIN-ASSOCIATED PROTEINS"/>
    <property type="match status" value="1"/>
</dbReference>
<gene>
    <name evidence="2" type="primary">KIFAP3_2</name>
    <name evidence="2" type="ORF">Ciccas_008685</name>
</gene>
<dbReference type="AlphaFoldDB" id="A0ABD2PZB3"/>
<dbReference type="SUPFAM" id="SSF48371">
    <property type="entry name" value="ARM repeat"/>
    <property type="match status" value="1"/>
</dbReference>
<organism evidence="2 3">
    <name type="scientific">Cichlidogyrus casuarinus</name>
    <dbReference type="NCBI Taxonomy" id="1844966"/>
    <lineage>
        <taxon>Eukaryota</taxon>
        <taxon>Metazoa</taxon>
        <taxon>Spiralia</taxon>
        <taxon>Lophotrochozoa</taxon>
        <taxon>Platyhelminthes</taxon>
        <taxon>Monogenea</taxon>
        <taxon>Monopisthocotylea</taxon>
        <taxon>Dactylogyridea</taxon>
        <taxon>Ancyrocephalidae</taxon>
        <taxon>Cichlidogyrus</taxon>
    </lineage>
</organism>
<evidence type="ECO:0000256" key="1">
    <source>
        <dbReference type="SAM" id="Coils"/>
    </source>
</evidence>
<dbReference type="Gene3D" id="1.25.10.10">
    <property type="entry name" value="Leucine-rich Repeat Variant"/>
    <property type="match status" value="1"/>
</dbReference>
<sequence>MAFSEDAKFLKKRVKAGTIDVHPSEKALVVYYETEAVILGEAGNPMIKNLSEDTDIKELARRIIDNCKLINPSKQPEVEHLLKFLLKRKEPEFTPKAKIKQINTLEDPGAFDSTEINETAALTDIEEYLEMLYEDVPEKLRSSALILQLARNPDNLEELYKNETLICALARVVQEDWKKSTDLATNIVYTFFCFSSFSSFHSIVTHFKIGALCMAIIEHEQKKYILWMEELQTKRKNLDLKNDQMKADYESSKKKCDLLVRKQEQFFRVAFYLLLNISESTPLEAKMANKGICTLLINCLGRNNAELLILVVSFLKKLSIFKENVETMTKSGIVDKMVPLLQSKKDDVISILLRLFYNLCFDQKFRLLAVKNGFLEMITRFITDEMHQGIALYVLYQFSLDPESRPQFVKTHALSILTKMVLASQGNVNLDMSAILVNLACDASNAKAIGDNQGLKALITRALQNKDELLMKIIRNLALSKDVAKRLVAEESGEGFKLEILGLLANLNLKNLNFCLVLTDLGLLSWIEQQLEIFLVAKATNQSLEQAVLVQKFQLTPEQAEAYSSTDDLLLETLRLIATCSFDPSVVKLILNSGNGIISLLIKLINGKLTKFTLTDCSAKQEDDAIVGQIIYTFYLLIYPKETRQQVISDTRQ</sequence>
<keyword evidence="3" id="KW-1185">Reference proteome</keyword>
<dbReference type="SMART" id="SM01297">
    <property type="entry name" value="KAP"/>
    <property type="match status" value="1"/>
</dbReference>
<reference evidence="2 3" key="1">
    <citation type="submission" date="2024-11" db="EMBL/GenBank/DDBJ databases">
        <title>Adaptive evolution of stress response genes in parasites aligns with host niche diversity.</title>
        <authorList>
            <person name="Hahn C."/>
            <person name="Resl P."/>
        </authorList>
    </citation>
    <scope>NUCLEOTIDE SEQUENCE [LARGE SCALE GENOMIC DNA]</scope>
    <source>
        <strain evidence="2">EGGRZ-B1_66</strain>
        <tissue evidence="2">Body</tissue>
    </source>
</reference>
<dbReference type="EMBL" id="JBJKFK010001578">
    <property type="protein sequence ID" value="KAL3312721.1"/>
    <property type="molecule type" value="Genomic_DNA"/>
</dbReference>
<evidence type="ECO:0000313" key="2">
    <source>
        <dbReference type="EMBL" id="KAL3312721.1"/>
    </source>
</evidence>
<accession>A0ABD2PZB3</accession>
<comment type="caution">
    <text evidence="2">The sequence shown here is derived from an EMBL/GenBank/DDBJ whole genome shotgun (WGS) entry which is preliminary data.</text>
</comment>
<proteinExistence type="predicted"/>
<dbReference type="PANTHER" id="PTHR15605:SF2">
    <property type="entry name" value="KINESIN-ASSOCIATED PROTEIN 3"/>
    <property type="match status" value="1"/>
</dbReference>
<protein>
    <submittedName>
        <fullName evidence="2">Kinesin-associated protein 3</fullName>
    </submittedName>
</protein>
<dbReference type="InterPro" id="IPR008658">
    <property type="entry name" value="KAP3"/>
</dbReference>
<name>A0ABD2PZB3_9PLAT</name>
<keyword evidence="1" id="KW-0175">Coiled coil</keyword>
<evidence type="ECO:0000313" key="3">
    <source>
        <dbReference type="Proteomes" id="UP001626550"/>
    </source>
</evidence>
<dbReference type="InterPro" id="IPR016024">
    <property type="entry name" value="ARM-type_fold"/>
</dbReference>
<feature type="coiled-coil region" evidence="1">
    <location>
        <begin position="228"/>
        <end position="255"/>
    </location>
</feature>